<sequence>MQVYVAKDELVFQLVLTLHPPFDQNLVKFRIIRSTERNSRILSTPKLVSCGFLFIYATWCPYSMASLPYMNALARLYPNINFYAIELDRYLLIKWSLRMFHVPKFKFFIEKNQVREYNGSDTDIDQMIEFVYSTIEQLPVFKPSLQDRDYIDSPISLKLQNPGKMRLVFVWCIFLLSIIHLTGYLKLNLLRAFVSLVKSLKKASHSIFTPRLLALQIPSSSPTHTDTN</sequence>
<evidence type="ECO:0008006" key="4">
    <source>
        <dbReference type="Google" id="ProtNLM"/>
    </source>
</evidence>
<dbReference type="InterPro" id="IPR036249">
    <property type="entry name" value="Thioredoxin-like_sf"/>
</dbReference>
<name>A0ABD2PNK5_9PLAT</name>
<keyword evidence="1" id="KW-1133">Transmembrane helix</keyword>
<comment type="caution">
    <text evidence="2">The sequence shown here is derived from an EMBL/GenBank/DDBJ whole genome shotgun (WGS) entry which is preliminary data.</text>
</comment>
<keyword evidence="1" id="KW-0812">Transmembrane</keyword>
<evidence type="ECO:0000313" key="2">
    <source>
        <dbReference type="EMBL" id="KAL3309089.1"/>
    </source>
</evidence>
<protein>
    <recommendedName>
        <fullName evidence="4">Thioredoxin domain-containing protein</fullName>
    </recommendedName>
</protein>
<gene>
    <name evidence="2" type="ORF">Ciccas_012368</name>
</gene>
<evidence type="ECO:0000256" key="1">
    <source>
        <dbReference type="SAM" id="Phobius"/>
    </source>
</evidence>
<dbReference type="SUPFAM" id="SSF52833">
    <property type="entry name" value="Thioredoxin-like"/>
    <property type="match status" value="1"/>
</dbReference>
<feature type="transmembrane region" description="Helical" evidence="1">
    <location>
        <begin position="167"/>
        <end position="185"/>
    </location>
</feature>
<evidence type="ECO:0000313" key="3">
    <source>
        <dbReference type="Proteomes" id="UP001626550"/>
    </source>
</evidence>
<proteinExistence type="predicted"/>
<keyword evidence="1" id="KW-0472">Membrane</keyword>
<accession>A0ABD2PNK5</accession>
<dbReference type="CDD" id="cd02947">
    <property type="entry name" value="TRX_family"/>
    <property type="match status" value="1"/>
</dbReference>
<dbReference type="Proteomes" id="UP001626550">
    <property type="component" value="Unassembled WGS sequence"/>
</dbReference>
<dbReference type="PANTHER" id="PTHR14684">
    <property type="entry name" value="THIOREDOXIN DOMAIN-CONTAINING PROTEIN 15"/>
    <property type="match status" value="1"/>
</dbReference>
<dbReference type="PANTHER" id="PTHR14684:SF2">
    <property type="entry name" value="THIOREDOXIN DOMAIN-CONTAINING PROTEIN 15"/>
    <property type="match status" value="1"/>
</dbReference>
<dbReference type="InterPro" id="IPR042418">
    <property type="entry name" value="TXNDC15"/>
</dbReference>
<dbReference type="EMBL" id="JBJKFK010004301">
    <property type="protein sequence ID" value="KAL3309089.1"/>
    <property type="molecule type" value="Genomic_DNA"/>
</dbReference>
<dbReference type="Gene3D" id="3.40.30.10">
    <property type="entry name" value="Glutaredoxin"/>
    <property type="match status" value="1"/>
</dbReference>
<reference evidence="2 3" key="1">
    <citation type="submission" date="2024-11" db="EMBL/GenBank/DDBJ databases">
        <title>Adaptive evolution of stress response genes in parasites aligns with host niche diversity.</title>
        <authorList>
            <person name="Hahn C."/>
            <person name="Resl P."/>
        </authorList>
    </citation>
    <scope>NUCLEOTIDE SEQUENCE [LARGE SCALE GENOMIC DNA]</scope>
    <source>
        <strain evidence="2">EGGRZ-B1_66</strain>
        <tissue evidence="2">Body</tissue>
    </source>
</reference>
<keyword evidence="3" id="KW-1185">Reference proteome</keyword>
<dbReference type="AlphaFoldDB" id="A0ABD2PNK5"/>
<organism evidence="2 3">
    <name type="scientific">Cichlidogyrus casuarinus</name>
    <dbReference type="NCBI Taxonomy" id="1844966"/>
    <lineage>
        <taxon>Eukaryota</taxon>
        <taxon>Metazoa</taxon>
        <taxon>Spiralia</taxon>
        <taxon>Lophotrochozoa</taxon>
        <taxon>Platyhelminthes</taxon>
        <taxon>Monogenea</taxon>
        <taxon>Monopisthocotylea</taxon>
        <taxon>Dactylogyridea</taxon>
        <taxon>Ancyrocephalidae</taxon>
        <taxon>Cichlidogyrus</taxon>
    </lineage>
</organism>